<feature type="chain" id="PRO_5043485577" description="Peptidyl-tRNA hydrolase" evidence="3">
    <location>
        <begin position="17"/>
        <end position="273"/>
    </location>
</feature>
<keyword evidence="2" id="KW-1133">Transmembrane helix</keyword>
<proteinExistence type="predicted"/>
<keyword evidence="3" id="KW-0732">Signal</keyword>
<feature type="compositionally biased region" description="Low complexity" evidence="1">
    <location>
        <begin position="254"/>
        <end position="265"/>
    </location>
</feature>
<feature type="transmembrane region" description="Helical" evidence="2">
    <location>
        <begin position="223"/>
        <end position="243"/>
    </location>
</feature>
<keyword evidence="5" id="KW-1185">Reference proteome</keyword>
<gene>
    <name evidence="4" type="ORF">LTR36_010669</name>
</gene>
<organism evidence="4 5">
    <name type="scientific">Oleoguttula mirabilis</name>
    <dbReference type="NCBI Taxonomy" id="1507867"/>
    <lineage>
        <taxon>Eukaryota</taxon>
        <taxon>Fungi</taxon>
        <taxon>Dikarya</taxon>
        <taxon>Ascomycota</taxon>
        <taxon>Pezizomycotina</taxon>
        <taxon>Dothideomycetes</taxon>
        <taxon>Dothideomycetidae</taxon>
        <taxon>Mycosphaerellales</taxon>
        <taxon>Teratosphaeriaceae</taxon>
        <taxon>Oleoguttula</taxon>
    </lineage>
</organism>
<evidence type="ECO:0000313" key="4">
    <source>
        <dbReference type="EMBL" id="KAK4547950.1"/>
    </source>
</evidence>
<dbReference type="EMBL" id="JAVFHQ010000009">
    <property type="protein sequence ID" value="KAK4547950.1"/>
    <property type="molecule type" value="Genomic_DNA"/>
</dbReference>
<evidence type="ECO:0000256" key="3">
    <source>
        <dbReference type="SAM" id="SignalP"/>
    </source>
</evidence>
<reference evidence="4 5" key="1">
    <citation type="submission" date="2021-11" db="EMBL/GenBank/DDBJ databases">
        <title>Black yeast isolated from Biological Soil Crust.</title>
        <authorList>
            <person name="Kurbessoian T."/>
        </authorList>
    </citation>
    <scope>NUCLEOTIDE SEQUENCE [LARGE SCALE GENOMIC DNA]</scope>
    <source>
        <strain evidence="4 5">CCFEE 5522</strain>
    </source>
</reference>
<name>A0AAV9JTP2_9PEZI</name>
<evidence type="ECO:0000256" key="1">
    <source>
        <dbReference type="SAM" id="MobiDB-lite"/>
    </source>
</evidence>
<evidence type="ECO:0000313" key="5">
    <source>
        <dbReference type="Proteomes" id="UP001324427"/>
    </source>
</evidence>
<keyword evidence="2" id="KW-0812">Transmembrane</keyword>
<keyword evidence="2" id="KW-0472">Membrane</keyword>
<feature type="signal peptide" evidence="3">
    <location>
        <begin position="1"/>
        <end position="16"/>
    </location>
</feature>
<evidence type="ECO:0000256" key="2">
    <source>
        <dbReference type="SAM" id="Phobius"/>
    </source>
</evidence>
<feature type="region of interest" description="Disordered" evidence="1">
    <location>
        <begin position="254"/>
        <end position="273"/>
    </location>
</feature>
<accession>A0AAV9JTP2</accession>
<protein>
    <recommendedName>
        <fullName evidence="6">Peptidyl-tRNA hydrolase</fullName>
    </recommendedName>
</protein>
<dbReference type="AlphaFoldDB" id="A0AAV9JTP2"/>
<comment type="caution">
    <text evidence="4">The sequence shown here is derived from an EMBL/GenBank/DDBJ whole genome shotgun (WGS) entry which is preliminary data.</text>
</comment>
<sequence length="273" mass="29028">MRTSPLILALPALATAQQQFPFVDQIKGWFAQASQSITSAVPSAPASIPIPDPIASGAAKIADLKVEHLTLDNHKDVLKPGAATAIPGIEEWMLFVTGGNKTCFGRCERAETAWNEAVPLIATSSTPPSLAKLDCETDGVLCNAWALSPPSVLHILLPQPLADQSLPATTVRYLNLNQTSVTATEIAAIHNQEKYKEVTPYEGFWHPFDGPLVKFGLNVPAGYAIWGFSKVPSWMFMIGVSFLSRSFMSKRMGGQAPARGGAAPPAGAPAPAQ</sequence>
<dbReference type="Proteomes" id="UP001324427">
    <property type="component" value="Unassembled WGS sequence"/>
</dbReference>
<evidence type="ECO:0008006" key="6">
    <source>
        <dbReference type="Google" id="ProtNLM"/>
    </source>
</evidence>